<protein>
    <recommendedName>
        <fullName evidence="2">OBG-type G domain-containing protein</fullName>
    </recommendedName>
</protein>
<gene>
    <name evidence="3" type="ORF">SPAPADRAFT_63806</name>
</gene>
<evidence type="ECO:0000259" key="2">
    <source>
        <dbReference type="PROSITE" id="PS51710"/>
    </source>
</evidence>
<feature type="non-terminal residue" evidence="3">
    <location>
        <position position="278"/>
    </location>
</feature>
<evidence type="ECO:0000256" key="1">
    <source>
        <dbReference type="ARBA" id="ARBA00022741"/>
    </source>
</evidence>
<dbReference type="PRINTS" id="PR00326">
    <property type="entry name" value="GTP1OBG"/>
</dbReference>
<dbReference type="STRING" id="619300.G3AVM8"/>
<dbReference type="Proteomes" id="UP000000709">
    <property type="component" value="Unassembled WGS sequence"/>
</dbReference>
<dbReference type="AlphaFoldDB" id="G3AVM8"/>
<dbReference type="GO" id="GO:0005525">
    <property type="term" value="F:GTP binding"/>
    <property type="evidence" value="ECO:0007669"/>
    <property type="project" value="InterPro"/>
</dbReference>
<dbReference type="InterPro" id="IPR031167">
    <property type="entry name" value="G_OBG"/>
</dbReference>
<dbReference type="InterPro" id="IPR006073">
    <property type="entry name" value="GTP-bd"/>
</dbReference>
<dbReference type="InterPro" id="IPR027417">
    <property type="entry name" value="P-loop_NTPase"/>
</dbReference>
<keyword evidence="1" id="KW-0547">Nucleotide-binding</keyword>
<dbReference type="InterPro" id="IPR004396">
    <property type="entry name" value="ATPase_YchF/OLA1"/>
</dbReference>
<dbReference type="GO" id="GO:0016887">
    <property type="term" value="F:ATP hydrolysis activity"/>
    <property type="evidence" value="ECO:0007669"/>
    <property type="project" value="InterPro"/>
</dbReference>
<dbReference type="GO" id="GO:0005737">
    <property type="term" value="C:cytoplasm"/>
    <property type="evidence" value="ECO:0007669"/>
    <property type="project" value="TreeGrafter"/>
</dbReference>
<dbReference type="PROSITE" id="PS51710">
    <property type="entry name" value="G_OBG"/>
    <property type="match status" value="1"/>
</dbReference>
<dbReference type="Gene3D" id="3.40.50.300">
    <property type="entry name" value="P-loop containing nucleotide triphosphate hydrolases"/>
    <property type="match status" value="2"/>
</dbReference>
<dbReference type="PANTHER" id="PTHR23305">
    <property type="entry name" value="OBG GTPASE FAMILY"/>
    <property type="match status" value="1"/>
</dbReference>
<dbReference type="InParanoid" id="G3AVM8"/>
<proteinExistence type="predicted"/>
<accession>G3AVM8</accession>
<feature type="domain" description="OBG-type G" evidence="2">
    <location>
        <begin position="31"/>
        <end position="278"/>
    </location>
</feature>
<dbReference type="Pfam" id="PF01926">
    <property type="entry name" value="MMR_HSR1"/>
    <property type="match status" value="1"/>
</dbReference>
<dbReference type="OMA" id="VYLVNMD"/>
<evidence type="ECO:0000313" key="4">
    <source>
        <dbReference type="Proteomes" id="UP000000709"/>
    </source>
</evidence>
<dbReference type="KEGG" id="spaa:SPAPADRAFT_63806"/>
<dbReference type="NCBIfam" id="TIGR00092">
    <property type="entry name" value="redox-regulated ATPase YchF"/>
    <property type="match status" value="1"/>
</dbReference>
<dbReference type="eggNOG" id="KOG1491">
    <property type="taxonomic scope" value="Eukaryota"/>
</dbReference>
<dbReference type="EMBL" id="GL996506">
    <property type="protein sequence ID" value="EGW30193.1"/>
    <property type="molecule type" value="Genomic_DNA"/>
</dbReference>
<name>G3AVM8_SPAPN</name>
<dbReference type="OrthoDB" id="424823at2759"/>
<keyword evidence="4" id="KW-1185">Reference proteome</keyword>
<organism evidence="4">
    <name type="scientific">Spathaspora passalidarum (strain NRRL Y-27907 / 11-Y1)</name>
    <dbReference type="NCBI Taxonomy" id="619300"/>
    <lineage>
        <taxon>Eukaryota</taxon>
        <taxon>Fungi</taxon>
        <taxon>Dikarya</taxon>
        <taxon>Ascomycota</taxon>
        <taxon>Saccharomycotina</taxon>
        <taxon>Pichiomycetes</taxon>
        <taxon>Debaryomycetaceae</taxon>
        <taxon>Spathaspora</taxon>
    </lineage>
</organism>
<evidence type="ECO:0000313" key="3">
    <source>
        <dbReference type="EMBL" id="EGW30193.1"/>
    </source>
</evidence>
<dbReference type="PANTHER" id="PTHR23305:SF9">
    <property type="entry name" value="OBG-LIKE ATPASE HOMOLOG"/>
    <property type="match status" value="1"/>
</dbReference>
<dbReference type="HOGENOM" id="CLU_018395_1_0_1"/>
<dbReference type="GO" id="GO:0005524">
    <property type="term" value="F:ATP binding"/>
    <property type="evidence" value="ECO:0007669"/>
    <property type="project" value="InterPro"/>
</dbReference>
<reference evidence="3 4" key="1">
    <citation type="journal article" date="2011" name="Proc. Natl. Acad. Sci. U.S.A.">
        <title>Comparative genomics of xylose-fermenting fungi for enhanced biofuel production.</title>
        <authorList>
            <person name="Wohlbach D.J."/>
            <person name="Kuo A."/>
            <person name="Sato T.K."/>
            <person name="Potts K.M."/>
            <person name="Salamov A.A."/>
            <person name="LaButti K.M."/>
            <person name="Sun H."/>
            <person name="Clum A."/>
            <person name="Pangilinan J.L."/>
            <person name="Lindquist E.A."/>
            <person name="Lucas S."/>
            <person name="Lapidus A."/>
            <person name="Jin M."/>
            <person name="Gunawan C."/>
            <person name="Balan V."/>
            <person name="Dale B.E."/>
            <person name="Jeffries T.W."/>
            <person name="Zinkel R."/>
            <person name="Barry K.W."/>
            <person name="Grigoriev I.V."/>
            <person name="Gasch A.P."/>
        </authorList>
    </citation>
    <scope>NUCLEOTIDE SEQUENCE [LARGE SCALE GENOMIC DNA]</scope>
    <source>
        <strain evidence="4">NRRL Y-27907 / 11-Y1</strain>
    </source>
</reference>
<dbReference type="GeneID" id="18874923"/>
<dbReference type="SUPFAM" id="SSF52540">
    <property type="entry name" value="P-loop containing nucleoside triphosphate hydrolases"/>
    <property type="match status" value="1"/>
</dbReference>
<dbReference type="RefSeq" id="XP_007377959.1">
    <property type="nucleotide sequence ID" value="XM_007377897.1"/>
</dbReference>
<sequence length="278" mass="31211">MIRHFSTSLTRLAKPVPTTPPLYLGRPSNNLSAGLVGLANIGKSTFFQAFTKSKLSNPANYPYATIEPCKSILPIPSTILNHYKQIFSSEKEINSKLTIWDIAGLTRGASSGAGLGNQFLNDIRQVDGVFQVVRGFIDDDITHVEKTVDPVRDCVVVGDELILKDLEFIENERKVLEREKKQKKRDNIEWCGEVLDKLEGMLYDGVKVINGEYNEEEIKYINSLNFLTAKPTVYLLNTSADDYAKGTNQFIQPVSQWIEENSPNDKLIVCSGEYETKL</sequence>